<accession>A0A835XQY8</accession>
<evidence type="ECO:0000313" key="1">
    <source>
        <dbReference type="EMBL" id="KAG2488025.1"/>
    </source>
</evidence>
<protein>
    <submittedName>
        <fullName evidence="1">Uncharacterized protein</fullName>
    </submittedName>
</protein>
<dbReference type="EMBL" id="JAEHOE010000088">
    <property type="protein sequence ID" value="KAG2488025.1"/>
    <property type="molecule type" value="Genomic_DNA"/>
</dbReference>
<comment type="caution">
    <text evidence="1">The sequence shown here is derived from an EMBL/GenBank/DDBJ whole genome shotgun (WGS) entry which is preliminary data.</text>
</comment>
<keyword evidence="2" id="KW-1185">Reference proteome</keyword>
<dbReference type="Proteomes" id="UP000612055">
    <property type="component" value="Unassembled WGS sequence"/>
</dbReference>
<reference evidence="1" key="1">
    <citation type="journal article" date="2020" name="bioRxiv">
        <title>Comparative genomics of Chlamydomonas.</title>
        <authorList>
            <person name="Craig R.J."/>
            <person name="Hasan A.R."/>
            <person name="Ness R.W."/>
            <person name="Keightley P.D."/>
        </authorList>
    </citation>
    <scope>NUCLEOTIDE SEQUENCE</scope>
    <source>
        <strain evidence="1">CCAP 11/70</strain>
    </source>
</reference>
<proteinExistence type="predicted"/>
<sequence>MAYVNFHDVVKGPNGVLDKTFSGGTVSSYWATLPEAERGKPTLLLSHAWDHDIESFVSMLDHYFNEEKLPLSTKVWCDVVALNQHECFVKKDGVWADPDEPRPLPPSFEEAMRNTVAGVQKTLACIDSPGYTFLSRIWCLYEVWSTVAAGEAAAEKLEVLVEGMDIMQLRTMLMGVDSTRATSANPEDQKTILGNIKSTIGTQKLDSLIRDSIIASTARAAARKTAPGSGADPKNQGIALVSHSVSAITVSSVEAAMLGLKQAQLAAAKFREAGDTEMELFAENVEVACYILSAQIDLGTALIKELLPRTIKQLGRYHPLTALLLFHASQCLKAGSFKRAGDSDDVREHKLGLLNRAIALGEESIKVFAGIEQAPKDYIKRTVISPEPLDPVLASIKHVKCKAIQDKEGKRAYEITFWPRLALDHGGILAFHARSKADYADESASLTLLRTKMAKSEAEVDKQIEDNNATVRASCALVLANLHLCHQGAALMELAQRINRANGLDPTPRPHELLAGCYTCLSETYRRALSRGSGKYIEVPYGEARRYGNKALEMYRELVGPGRPLGLQAKAAEKAVDNVGSDVCCSVMCCCCFMPCYGLEASERWPVLLCCLWQDKTPLPDEDTALGWLAAEQRGSPGEALAALRKEQKEALALFGM</sequence>
<organism evidence="1 2">
    <name type="scientific">Edaphochlamys debaryana</name>
    <dbReference type="NCBI Taxonomy" id="47281"/>
    <lineage>
        <taxon>Eukaryota</taxon>
        <taxon>Viridiplantae</taxon>
        <taxon>Chlorophyta</taxon>
        <taxon>core chlorophytes</taxon>
        <taxon>Chlorophyceae</taxon>
        <taxon>CS clade</taxon>
        <taxon>Chlamydomonadales</taxon>
        <taxon>Chlamydomonadales incertae sedis</taxon>
        <taxon>Edaphochlamys</taxon>
    </lineage>
</organism>
<gene>
    <name evidence="1" type="ORF">HYH03_013331</name>
</gene>
<dbReference type="AlphaFoldDB" id="A0A835XQY8"/>
<evidence type="ECO:0000313" key="2">
    <source>
        <dbReference type="Proteomes" id="UP000612055"/>
    </source>
</evidence>
<name>A0A835XQY8_9CHLO</name>